<evidence type="ECO:0000313" key="24">
    <source>
        <dbReference type="Proteomes" id="UP001166674"/>
    </source>
</evidence>
<keyword evidence="5" id="KW-0479">Metal-binding</keyword>
<evidence type="ECO:0000256" key="8">
    <source>
        <dbReference type="ARBA" id="ARBA00022771"/>
    </source>
</evidence>
<feature type="disulfide bond" evidence="15">
    <location>
        <begin position="401"/>
        <end position="428"/>
    </location>
</feature>
<keyword evidence="10" id="KW-0238">DNA-binding</keyword>
<dbReference type="Gene3D" id="2.10.70.10">
    <property type="entry name" value="Complement Module, domain 1"/>
    <property type="match status" value="11"/>
</dbReference>
<evidence type="ECO:0000256" key="13">
    <source>
        <dbReference type="ARBA" id="ARBA00023180"/>
    </source>
</evidence>
<dbReference type="InterPro" id="IPR001660">
    <property type="entry name" value="SAM"/>
</dbReference>
<dbReference type="InterPro" id="IPR013761">
    <property type="entry name" value="SAM/pointed_sf"/>
</dbReference>
<dbReference type="InterPro" id="IPR012313">
    <property type="entry name" value="Znf_FCS"/>
</dbReference>
<evidence type="ECO:0000256" key="16">
    <source>
        <dbReference type="PROSITE-ProRule" id="PRU00367"/>
    </source>
</evidence>
<evidence type="ECO:0000256" key="2">
    <source>
        <dbReference type="ARBA" id="ARBA00004370"/>
    </source>
</evidence>
<feature type="domain" description="Sushi" evidence="21">
    <location>
        <begin position="250"/>
        <end position="314"/>
    </location>
</feature>
<accession>A0AA41TB34</accession>
<feature type="domain" description="Sushi" evidence="21">
    <location>
        <begin position="550"/>
        <end position="607"/>
    </location>
</feature>
<evidence type="ECO:0000256" key="15">
    <source>
        <dbReference type="PROSITE-ProRule" id="PRU00302"/>
    </source>
</evidence>
<dbReference type="InterPro" id="IPR000859">
    <property type="entry name" value="CUB_dom"/>
</dbReference>
<dbReference type="Gene3D" id="1.10.150.50">
    <property type="entry name" value="Transcription Factor, Ets-1"/>
    <property type="match status" value="1"/>
</dbReference>
<dbReference type="Pfam" id="PF00084">
    <property type="entry name" value="Sushi"/>
    <property type="match status" value="11"/>
</dbReference>
<feature type="disulfide bond" evidence="15">
    <location>
        <begin position="698"/>
        <end position="725"/>
    </location>
</feature>
<feature type="compositionally biased region" description="Polar residues" evidence="17">
    <location>
        <begin position="1110"/>
        <end position="1126"/>
    </location>
</feature>
<keyword evidence="7" id="KW-0677">Repeat</keyword>
<keyword evidence="3" id="KW-0217">Developmental protein</keyword>
<keyword evidence="12 15" id="KW-1015">Disulfide bond</keyword>
<feature type="compositionally biased region" description="Polar residues" evidence="17">
    <location>
        <begin position="1581"/>
        <end position="1597"/>
    </location>
</feature>
<evidence type="ECO:0000256" key="6">
    <source>
        <dbReference type="ARBA" id="ARBA00022729"/>
    </source>
</evidence>
<dbReference type="CDD" id="cd00033">
    <property type="entry name" value="CCP"/>
    <property type="match status" value="11"/>
</dbReference>
<evidence type="ECO:0000256" key="3">
    <source>
        <dbReference type="ARBA" id="ARBA00022473"/>
    </source>
</evidence>
<feature type="disulfide bond" evidence="15">
    <location>
        <begin position="636"/>
        <end position="663"/>
    </location>
</feature>
<keyword evidence="18" id="KW-1133">Transmembrane helix</keyword>
<feature type="compositionally biased region" description="Basic and acidic residues" evidence="17">
    <location>
        <begin position="1347"/>
        <end position="1360"/>
    </location>
</feature>
<dbReference type="PANTHER" id="PTHR46393:SF7">
    <property type="entry name" value="COMPLEMENT C2"/>
    <property type="match status" value="1"/>
</dbReference>
<evidence type="ECO:0000259" key="19">
    <source>
        <dbReference type="PROSITE" id="PS01180"/>
    </source>
</evidence>
<feature type="disulfide bond" evidence="15">
    <location>
        <begin position="460"/>
        <end position="487"/>
    </location>
</feature>
<feature type="domain" description="Sushi" evidence="21">
    <location>
        <begin position="373"/>
        <end position="430"/>
    </location>
</feature>
<evidence type="ECO:0000259" key="20">
    <source>
        <dbReference type="PROSITE" id="PS50105"/>
    </source>
</evidence>
<feature type="domain" description="Sushi" evidence="21">
    <location>
        <begin position="728"/>
        <end position="787"/>
    </location>
</feature>
<dbReference type="Proteomes" id="UP001166674">
    <property type="component" value="Unassembled WGS sequence"/>
</dbReference>
<feature type="domain" description="Sushi" evidence="21">
    <location>
        <begin position="608"/>
        <end position="665"/>
    </location>
</feature>
<feature type="region of interest" description="Disordered" evidence="17">
    <location>
        <begin position="1346"/>
        <end position="1370"/>
    </location>
</feature>
<dbReference type="GO" id="GO:0008270">
    <property type="term" value="F:zinc ion binding"/>
    <property type="evidence" value="ECO:0007669"/>
    <property type="project" value="UniProtKB-KW"/>
</dbReference>
<dbReference type="PROSITE" id="PS51024">
    <property type="entry name" value="ZF_FCS"/>
    <property type="match status" value="1"/>
</dbReference>
<keyword evidence="14" id="KW-0539">Nucleus</keyword>
<evidence type="ECO:0000256" key="1">
    <source>
        <dbReference type="ARBA" id="ARBA00004123"/>
    </source>
</evidence>
<keyword evidence="4 15" id="KW-0768">Sushi</keyword>
<dbReference type="SMART" id="SM00032">
    <property type="entry name" value="CCP"/>
    <property type="match status" value="11"/>
</dbReference>
<feature type="domain" description="Sushi" evidence="21">
    <location>
        <begin position="188"/>
        <end position="249"/>
    </location>
</feature>
<dbReference type="SMART" id="SM00042">
    <property type="entry name" value="CUB"/>
    <property type="match status" value="1"/>
</dbReference>
<dbReference type="Pfam" id="PF21319">
    <property type="entry name" value="zf-FCS_1"/>
    <property type="match status" value="1"/>
</dbReference>
<dbReference type="PANTHER" id="PTHR46393">
    <property type="entry name" value="SUSHI DOMAIN-CONTAINING PROTEIN"/>
    <property type="match status" value="1"/>
</dbReference>
<comment type="caution">
    <text evidence="23">The sequence shown here is derived from an EMBL/GenBank/DDBJ whole genome shotgun (WGS) entry which is preliminary data.</text>
</comment>
<evidence type="ECO:0000256" key="18">
    <source>
        <dbReference type="SAM" id="Phobius"/>
    </source>
</evidence>
<evidence type="ECO:0000256" key="9">
    <source>
        <dbReference type="ARBA" id="ARBA00022833"/>
    </source>
</evidence>
<dbReference type="Pfam" id="PF00536">
    <property type="entry name" value="SAM_1"/>
    <property type="match status" value="1"/>
</dbReference>
<keyword evidence="13" id="KW-0325">Glycoprotein</keyword>
<dbReference type="PROSITE" id="PS50923">
    <property type="entry name" value="SUSHI"/>
    <property type="match status" value="11"/>
</dbReference>
<evidence type="ECO:0000256" key="10">
    <source>
        <dbReference type="ARBA" id="ARBA00023125"/>
    </source>
</evidence>
<evidence type="ECO:0000256" key="14">
    <source>
        <dbReference type="ARBA" id="ARBA00023242"/>
    </source>
</evidence>
<feature type="disulfide bond" evidence="15">
    <location>
        <begin position="578"/>
        <end position="605"/>
    </location>
</feature>
<keyword evidence="9" id="KW-0862">Zinc</keyword>
<feature type="compositionally biased region" description="Low complexity" evidence="17">
    <location>
        <begin position="1217"/>
        <end position="1232"/>
    </location>
</feature>
<dbReference type="Gene3D" id="2.60.120.290">
    <property type="entry name" value="Spermadhesin, CUB domain"/>
    <property type="match status" value="1"/>
</dbReference>
<evidence type="ECO:0000256" key="12">
    <source>
        <dbReference type="ARBA" id="ARBA00023157"/>
    </source>
</evidence>
<dbReference type="InterPro" id="IPR035976">
    <property type="entry name" value="Sushi/SCR/CCP_sf"/>
</dbReference>
<feature type="compositionally biased region" description="Polar residues" evidence="17">
    <location>
        <begin position="1136"/>
        <end position="1156"/>
    </location>
</feature>
<comment type="subcellular location">
    <subcellularLocation>
        <location evidence="2">Membrane</location>
    </subcellularLocation>
    <subcellularLocation>
        <location evidence="1">Nucleus</location>
    </subcellularLocation>
</comment>
<evidence type="ECO:0000256" key="5">
    <source>
        <dbReference type="ARBA" id="ARBA00022723"/>
    </source>
</evidence>
<feature type="disulfide bond" evidence="15">
    <location>
        <begin position="343"/>
        <end position="370"/>
    </location>
</feature>
<protein>
    <submittedName>
        <fullName evidence="23">Polyhomeotic-like protein 2</fullName>
    </submittedName>
</protein>
<feature type="compositionally biased region" description="Low complexity" evidence="17">
    <location>
        <begin position="1414"/>
        <end position="1428"/>
    </location>
</feature>
<reference evidence="23" key="1">
    <citation type="submission" date="2020-03" db="EMBL/GenBank/DDBJ databases">
        <title>Studies in the Genomics of Life Span.</title>
        <authorList>
            <person name="Glass D."/>
        </authorList>
    </citation>
    <scope>NUCLEOTIDE SEQUENCE</scope>
    <source>
        <strain evidence="23">SUZIE</strain>
        <tissue evidence="23">Muscle</tissue>
    </source>
</reference>
<dbReference type="InterPro" id="IPR038603">
    <property type="entry name" value="Znf_FCS_sf"/>
</dbReference>
<feature type="domain" description="Sushi" evidence="21">
    <location>
        <begin position="431"/>
        <end position="489"/>
    </location>
</feature>
<feature type="region of interest" description="Disordered" evidence="17">
    <location>
        <begin position="1406"/>
        <end position="1438"/>
    </location>
</feature>
<feature type="compositionally biased region" description="Pro residues" evidence="17">
    <location>
        <begin position="1233"/>
        <end position="1245"/>
    </location>
</feature>
<keyword evidence="18" id="KW-0812">Transmembrane</keyword>
<keyword evidence="8 16" id="KW-0863">Zinc-finger</keyword>
<dbReference type="PROSITE" id="PS01180">
    <property type="entry name" value="CUB"/>
    <property type="match status" value="1"/>
</dbReference>
<dbReference type="EMBL" id="JAATJV010435432">
    <property type="protein sequence ID" value="MBZ3889922.1"/>
    <property type="molecule type" value="Genomic_DNA"/>
</dbReference>
<feature type="transmembrane region" description="Helical" evidence="18">
    <location>
        <begin position="863"/>
        <end position="884"/>
    </location>
</feature>
<dbReference type="CDD" id="cd09577">
    <property type="entry name" value="SAM_Ph1_2_3"/>
    <property type="match status" value="1"/>
</dbReference>
<feature type="domain" description="CUB" evidence="19">
    <location>
        <begin position="14"/>
        <end position="125"/>
    </location>
</feature>
<feature type="region of interest" description="Disordered" evidence="17">
    <location>
        <begin position="1561"/>
        <end position="1597"/>
    </location>
</feature>
<feature type="domain" description="Sushi" evidence="21">
    <location>
        <begin position="669"/>
        <end position="727"/>
    </location>
</feature>
<name>A0AA41TB34_SCICA</name>
<evidence type="ECO:0000256" key="7">
    <source>
        <dbReference type="ARBA" id="ARBA00022737"/>
    </source>
</evidence>
<dbReference type="GO" id="GO:0003677">
    <property type="term" value="F:DNA binding"/>
    <property type="evidence" value="ECO:0007669"/>
    <property type="project" value="UniProtKB-KW"/>
</dbReference>
<feature type="region of interest" description="Disordered" evidence="17">
    <location>
        <begin position="1217"/>
        <end position="1321"/>
    </location>
</feature>
<evidence type="ECO:0000256" key="11">
    <source>
        <dbReference type="ARBA" id="ARBA00023136"/>
    </source>
</evidence>
<dbReference type="Pfam" id="PF00431">
    <property type="entry name" value="CUB"/>
    <property type="match status" value="1"/>
</dbReference>
<evidence type="ECO:0000259" key="22">
    <source>
        <dbReference type="PROSITE" id="PS51024"/>
    </source>
</evidence>
<dbReference type="InterPro" id="IPR035914">
    <property type="entry name" value="Sperma_CUB_dom_sf"/>
</dbReference>
<dbReference type="SMART" id="SM00454">
    <property type="entry name" value="SAM"/>
    <property type="match status" value="1"/>
</dbReference>
<dbReference type="FunFam" id="1.10.150.50:FF:000011">
    <property type="entry name" value="Polyhomeotic-like protein 2 isoform 1"/>
    <property type="match status" value="1"/>
</dbReference>
<dbReference type="InterPro" id="IPR000436">
    <property type="entry name" value="Sushi_SCR_CCP_dom"/>
</dbReference>
<gene>
    <name evidence="23" type="ORF">SUZIE_205380</name>
</gene>
<evidence type="ECO:0000313" key="23">
    <source>
        <dbReference type="EMBL" id="MBZ3889922.1"/>
    </source>
</evidence>
<feature type="domain" description="FCS-type" evidence="22">
    <location>
        <begin position="1510"/>
        <end position="1544"/>
    </location>
</feature>
<organism evidence="23 24">
    <name type="scientific">Sciurus carolinensis</name>
    <name type="common">Eastern gray squirrel</name>
    <dbReference type="NCBI Taxonomy" id="30640"/>
    <lineage>
        <taxon>Eukaryota</taxon>
        <taxon>Metazoa</taxon>
        <taxon>Chordata</taxon>
        <taxon>Craniata</taxon>
        <taxon>Vertebrata</taxon>
        <taxon>Euteleostomi</taxon>
        <taxon>Mammalia</taxon>
        <taxon>Eutheria</taxon>
        <taxon>Euarchontoglires</taxon>
        <taxon>Glires</taxon>
        <taxon>Rodentia</taxon>
        <taxon>Sciuromorpha</taxon>
        <taxon>Sciuridae</taxon>
        <taxon>Sciurinae</taxon>
        <taxon>Sciurini</taxon>
        <taxon>Sciurus</taxon>
    </lineage>
</organism>
<dbReference type="GO" id="GO:0016020">
    <property type="term" value="C:membrane"/>
    <property type="evidence" value="ECO:0007669"/>
    <property type="project" value="UniProtKB-SubCell"/>
</dbReference>
<feature type="region of interest" description="Disordered" evidence="17">
    <location>
        <begin position="1609"/>
        <end position="1645"/>
    </location>
</feature>
<keyword evidence="6" id="KW-0732">Signal</keyword>
<feature type="domain" description="Sushi" evidence="21">
    <location>
        <begin position="125"/>
        <end position="187"/>
    </location>
</feature>
<dbReference type="SUPFAM" id="SSF47769">
    <property type="entry name" value="SAM/Pointed domain"/>
    <property type="match status" value="1"/>
</dbReference>
<dbReference type="CDD" id="cd00041">
    <property type="entry name" value="CUB"/>
    <property type="match status" value="1"/>
</dbReference>
<dbReference type="FunFam" id="3.30.60.160:FF:000002">
    <property type="entry name" value="Polyhomeotic-like protein 2 isoform 1"/>
    <property type="match status" value="1"/>
</dbReference>
<sequence length="1735" mass="187352">MYLAFLSFFLQVHCPTNELLTDSTGVILSQSYPGSYPQFQTCSWLVRVEPEYNISLTVEYFLSEKQYDEFEIFDGPSGQSPLLKALSGNYSAPLIVTSSSNSVYLRWSSDHAYNRKGFKIRYSAPYCSLPRAPLHGFILGQTSTQPGGSIHFGCNAGYRLVGHSMAICTRHPQGYHLWSEAIPLCQALSCGLPDAPKNGMVFGKEYTVGTKAVYSCSEGYHLQAGAEATAECLETGLWSNHNVPPQCVPVTCPDVSSISVEHGRWRLIFETQYQFQAQLMLICDPGYYYTGQRVIRCQANGKWSLGDSMPTCQITSCGELPTPPSGHRIGTLSVYGATAIFSCNSGYTLVGSRVRECLANGLWSGSEVRCLAGHCGTPEPIVNGHINGENYNYRGSVVYQCNAGFRLIGMSVRICQQDHHWSGKTPFCVLISCGNPGTPSNARVLFSDGLVFSSSIVYECREGYYATGLLSRHCSVNGTWTGSDPECTVINCGDPGIPANGLRLGNDFRYNKTVTYQCIPGYMMESHRVSVLSCTKDRTWNGTKPVCKAIMCKPPQLIPNGKVVGSDFMWGSSVTYACLEGYQLSLPAVLTCEGNGSWTGELPQCFPVFCGDPGVPPRGRREDRGFSYRSSVSYSCHPPLVLVGSPRRFCQSDGTWSGTQPSCIDPTLTMCADPGVPQFGIQNNSQGYQVGSTVLFRCQKGYLLQGSTTRTCLPNLTWSGTPPDCVPHHCKQPETPTHANVGALDLPSMGYTLIYSCQEGFSLKGGSEHRTCRADGSWTGKPPICLVPGDVFAKNSLWKGAYEYQGKKQPAMLRVTSFQAANSKVNATMIDHSGVELHLADLRLLESDPESIGRHFASNSSSVAAAILVPFIALIIAGFVLYLYKHRRRPKVPFNGYAGHENTSVRATFENPMYDRNIQPTDIMASEAEFTVSTVCTAVIQQALHRQPSTAAQYLQQMYAAQQQHLMLQTAALQQQHLSSAQLQSLAAVQQASLVASRQGSTSGSNASAQAPAQSPPINLAASPAAAQLINRAQSVNSATASGLAQQAVLLGNTSSPALTASQAQMYLRAQMLIFTPTATVATVQPELGTGSPARPPTPAQVQNLTLRTQQTPTAAASGPNPTQPVLPSLALKPTPGSSQPLPAPSQGRNTAQGSSAGAKPGITDSVMEPLKKGEGSLPGSAEGRAGLSRAVPAVTAHPLIAPAYAQLQPHQLLSQPSSKHLQPQFVIQQQPQPQPQQTQPPRPAPQTQSQPQLTSVPPSLALQPGSEAHTMPLGPVTPTLPLQCPTANLHKPCSGQQSHPPTPDPGPQNGHPEGMSHTPQRRFQHTSAVILQLQPASPVPQLCPPDDWKEVGPGEKSVPETRSGPSPHQQAIVTAMPGGLPVPKSPNIQQSPAHETGQGIVHALTDLSSPGMTSGNGNSASSIAGTAPQNGENKPPQAIVKPQILTHVIEGFVIQEGAEPFPVGRSSLLVGNLKKKYAQGFLPEKLPQQDHTTTTDSEMEEPYLQESKEEGTPLKLKCELCGRVDFAYKFKRSKRFCSMACAKRYNVGCTKRVGLFHSDRSKLQKTGSTTHSRRRASKASLPTLTKDTKKQPTGTVPLSVTAALQLTHSQEDSSRCSDNSSYEEPLSPISASSSTSRRRQGQRDLELPDMHMRDLVGMGHHFLPSEPTKWNVEDVYEFIRSLPGCQEIAEEFRAQEIDGQALLLLKEDHLMSAMNIKLGPALKIYARISMLKDS</sequence>
<dbReference type="Gene3D" id="3.30.60.160">
    <property type="match status" value="1"/>
</dbReference>
<evidence type="ECO:0000256" key="4">
    <source>
        <dbReference type="ARBA" id="ARBA00022659"/>
    </source>
</evidence>
<feature type="domain" description="Sushi" evidence="21">
    <location>
        <begin position="315"/>
        <end position="372"/>
    </location>
</feature>
<dbReference type="GO" id="GO:0005634">
    <property type="term" value="C:nucleus"/>
    <property type="evidence" value="ECO:0007669"/>
    <property type="project" value="UniProtKB-SubCell"/>
</dbReference>
<dbReference type="SUPFAM" id="SSF49854">
    <property type="entry name" value="Spermadhesin, CUB domain"/>
    <property type="match status" value="1"/>
</dbReference>
<dbReference type="Pfam" id="PF16616">
    <property type="entry name" value="PHC2_SAM_assoc"/>
    <property type="match status" value="1"/>
</dbReference>
<dbReference type="FunFam" id="2.10.70.10:FF:000011">
    <property type="entry name" value="CUB and sushi domain-containing protein 3 isoform A"/>
    <property type="match status" value="2"/>
</dbReference>
<feature type="domain" description="Sushi" evidence="21">
    <location>
        <begin position="490"/>
        <end position="549"/>
    </location>
</feature>
<dbReference type="SUPFAM" id="SSF57535">
    <property type="entry name" value="Complement control module/SCR domain"/>
    <property type="match status" value="11"/>
</dbReference>
<keyword evidence="11 18" id="KW-0472">Membrane</keyword>
<feature type="domain" description="SAM" evidence="20">
    <location>
        <begin position="1671"/>
        <end position="1735"/>
    </location>
</feature>
<proteinExistence type="predicted"/>
<evidence type="ECO:0000256" key="17">
    <source>
        <dbReference type="SAM" id="MobiDB-lite"/>
    </source>
</evidence>
<keyword evidence="24" id="KW-1185">Reference proteome</keyword>
<feature type="region of interest" description="Disordered" evidence="17">
    <location>
        <begin position="1110"/>
        <end position="1185"/>
    </location>
</feature>
<comment type="caution">
    <text evidence="15">Lacks conserved residue(s) required for the propagation of feature annotation.</text>
</comment>
<dbReference type="PROSITE" id="PS50105">
    <property type="entry name" value="SAM_DOMAIN"/>
    <property type="match status" value="1"/>
</dbReference>
<evidence type="ECO:0000259" key="21">
    <source>
        <dbReference type="PROSITE" id="PS50923"/>
    </source>
</evidence>